<comment type="caution">
    <text evidence="1">The sequence shown here is derived from an EMBL/GenBank/DDBJ whole genome shotgun (WGS) entry which is preliminary data.</text>
</comment>
<accession>A0A9D1G9N3</accession>
<dbReference type="SUPFAM" id="SSF158430">
    <property type="entry name" value="Bacillus cereus metalloprotein-like"/>
    <property type="match status" value="2"/>
</dbReference>
<reference evidence="1" key="2">
    <citation type="journal article" date="2021" name="PeerJ">
        <title>Extensive microbial diversity within the chicken gut microbiome revealed by metagenomics and culture.</title>
        <authorList>
            <person name="Gilroy R."/>
            <person name="Ravi A."/>
            <person name="Getino M."/>
            <person name="Pursley I."/>
            <person name="Horton D.L."/>
            <person name="Alikhan N.F."/>
            <person name="Baker D."/>
            <person name="Gharbi K."/>
            <person name="Hall N."/>
            <person name="Watson M."/>
            <person name="Adriaenssens E.M."/>
            <person name="Foster-Nyarko E."/>
            <person name="Jarju S."/>
            <person name="Secka A."/>
            <person name="Antonio M."/>
            <person name="Oren A."/>
            <person name="Chaudhuri R.R."/>
            <person name="La Ragione R."/>
            <person name="Hildebrand F."/>
            <person name="Pallen M.J."/>
        </authorList>
    </citation>
    <scope>NUCLEOTIDE SEQUENCE</scope>
    <source>
        <strain evidence="1">CHK195-26880</strain>
    </source>
</reference>
<dbReference type="AlphaFoldDB" id="A0A9D1G9N3"/>
<gene>
    <name evidence="1" type="ORF">IAB59_01455</name>
</gene>
<dbReference type="Proteomes" id="UP000886833">
    <property type="component" value="Unassembled WGS sequence"/>
</dbReference>
<proteinExistence type="predicted"/>
<name>A0A9D1G9N3_9FIRM</name>
<dbReference type="Gene3D" id="1.20.1260.120">
    <property type="entry name" value="Protein of unknown function DUF2935"/>
    <property type="match status" value="1"/>
</dbReference>
<evidence type="ECO:0000313" key="2">
    <source>
        <dbReference type="Proteomes" id="UP000886833"/>
    </source>
</evidence>
<dbReference type="Pfam" id="PF11155">
    <property type="entry name" value="DUF2935"/>
    <property type="match status" value="2"/>
</dbReference>
<reference evidence="1" key="1">
    <citation type="submission" date="2020-10" db="EMBL/GenBank/DDBJ databases">
        <authorList>
            <person name="Gilroy R."/>
        </authorList>
    </citation>
    <scope>NUCLEOTIDE SEQUENCE</scope>
    <source>
        <strain evidence="1">CHK195-26880</strain>
    </source>
</reference>
<sequence length="297" mass="34988">MSRTDYVRLSLELHLFFDRIMKEHSFFLETAFMEKDKDLKRIANDFQKNFSTILSRIVELANNNISQNYLNSDEMITNNTLEAEMKTSNLSDIEIDSNITRRQIELRSGIINVNERLINSISNINRRTLPLIRNLIDFKTNILNNVISCKMYTTNYPLLISHIISEAKMYYNLLNKIESNEPFDRNYIYEQELFWNNIMKEHAEFIRGLLDPTEKELIITANKYAEEYEAILKQFNNYQNNLKNISLSETISFRNFKIAGEEGILDCKIKSIIVPLLADHVLREANHFIRILKSINI</sequence>
<evidence type="ECO:0000313" key="1">
    <source>
        <dbReference type="EMBL" id="HIT37130.1"/>
    </source>
</evidence>
<organism evidence="1 2">
    <name type="scientific">Candidatus Onthousia faecipullorum</name>
    <dbReference type="NCBI Taxonomy" id="2840887"/>
    <lineage>
        <taxon>Bacteria</taxon>
        <taxon>Bacillati</taxon>
        <taxon>Bacillota</taxon>
        <taxon>Bacilli</taxon>
        <taxon>Candidatus Onthousia</taxon>
    </lineage>
</organism>
<dbReference type="InterPro" id="IPR021328">
    <property type="entry name" value="CotB-like"/>
</dbReference>
<dbReference type="EMBL" id="DVKQ01000013">
    <property type="protein sequence ID" value="HIT37130.1"/>
    <property type="molecule type" value="Genomic_DNA"/>
</dbReference>
<protein>
    <submittedName>
        <fullName evidence="1">DUF2935 domain-containing protein</fullName>
    </submittedName>
</protein>